<dbReference type="NCBIfam" id="TIGR01143">
    <property type="entry name" value="murF"/>
    <property type="match status" value="1"/>
</dbReference>
<dbReference type="GO" id="GO:0047480">
    <property type="term" value="F:UDP-N-acetylmuramoyl-tripeptide-D-alanyl-D-alanine ligase activity"/>
    <property type="evidence" value="ECO:0007669"/>
    <property type="project" value="UniProtKB-EC"/>
</dbReference>
<dbReference type="HAMAP" id="MF_02019">
    <property type="entry name" value="MurF"/>
    <property type="match status" value="1"/>
</dbReference>
<dbReference type="Pfam" id="PF02875">
    <property type="entry name" value="Mur_ligase_C"/>
    <property type="match status" value="1"/>
</dbReference>
<evidence type="ECO:0000313" key="16">
    <source>
        <dbReference type="Proteomes" id="UP001339911"/>
    </source>
</evidence>
<keyword evidence="8 10" id="KW-0131">Cell cycle</keyword>
<evidence type="ECO:0000256" key="3">
    <source>
        <dbReference type="ARBA" id="ARBA00022618"/>
    </source>
</evidence>
<evidence type="ECO:0000256" key="6">
    <source>
        <dbReference type="ARBA" id="ARBA00022960"/>
    </source>
</evidence>
<comment type="catalytic activity">
    <reaction evidence="10 11">
        <text>D-alanyl-D-alanine + UDP-N-acetyl-alpha-D-muramoyl-L-alanyl-gamma-D-glutamyl-meso-2,6-diaminopimelate + ATP = UDP-N-acetyl-alpha-D-muramoyl-L-alanyl-gamma-D-glutamyl-meso-2,6-diaminopimeloyl-D-alanyl-D-alanine + ADP + phosphate + H(+)</text>
        <dbReference type="Rhea" id="RHEA:28374"/>
        <dbReference type="ChEBI" id="CHEBI:15378"/>
        <dbReference type="ChEBI" id="CHEBI:30616"/>
        <dbReference type="ChEBI" id="CHEBI:43474"/>
        <dbReference type="ChEBI" id="CHEBI:57822"/>
        <dbReference type="ChEBI" id="CHEBI:61386"/>
        <dbReference type="ChEBI" id="CHEBI:83905"/>
        <dbReference type="ChEBI" id="CHEBI:456216"/>
        <dbReference type="EC" id="6.3.2.10"/>
    </reaction>
</comment>
<evidence type="ECO:0000256" key="2">
    <source>
        <dbReference type="ARBA" id="ARBA00022598"/>
    </source>
</evidence>
<evidence type="ECO:0000256" key="10">
    <source>
        <dbReference type="HAMAP-Rule" id="MF_02019"/>
    </source>
</evidence>
<comment type="function">
    <text evidence="10 11">Involved in cell wall formation. Catalyzes the final step in the synthesis of UDP-N-acetylmuramoyl-pentapeptide, the precursor of murein.</text>
</comment>
<dbReference type="InterPro" id="IPR013221">
    <property type="entry name" value="Mur_ligase_cen"/>
</dbReference>
<evidence type="ECO:0000259" key="12">
    <source>
        <dbReference type="Pfam" id="PF01225"/>
    </source>
</evidence>
<evidence type="ECO:0000256" key="5">
    <source>
        <dbReference type="ARBA" id="ARBA00022840"/>
    </source>
</evidence>
<keyword evidence="6 10" id="KW-0133">Cell shape</keyword>
<dbReference type="InterPro" id="IPR036565">
    <property type="entry name" value="Mur-like_cat_sf"/>
</dbReference>
<feature type="domain" description="Mur ligase N-terminal catalytic" evidence="12">
    <location>
        <begin position="30"/>
        <end position="94"/>
    </location>
</feature>
<sequence>MIPLTLSEVADAIDGRLVAADPTLRVTGPVEFDSRKTGPGGLFVAFPGEKVDGHDFAAAAVASGGAVAVLGSRPVDGVPMVLVADARAALGRLARTVLDRLPELTVIGLTGSSGKTTTKDLVAQLTSRLGPTVAPPGSFNNELGHPYTALQADAETRFLVLEKGARGLGHIRYLCEIAPPRIAVVLNVGVSHIGEFGSQEAIAQAKGELVEGLPADGLAVLNADDERVRAMATRTAARTVLVGEAADAEVRAEGVSLDDRGRASYTLVTPEGRAAVRLGISGRHQVGNSLAAAAVARELGMPLAELAEALGRLGLPSTRRMDVFDRTDGVTVIDDSYNANPASTSAALRALAGMGERRRTFAVLGYMAELGDFERDGHEQVGRLAAELGVDRLIVVGEPAAPIHDGAVAMANWGGESVLVTDQAAAVEALRRELRPGDVVLVKGSRYRTWEVADALRAEAVQPGNGSR</sequence>
<feature type="domain" description="Mur ligase central" evidence="14">
    <location>
        <begin position="110"/>
        <end position="296"/>
    </location>
</feature>
<keyword evidence="7 10" id="KW-0573">Peptidoglycan synthesis</keyword>
<comment type="similarity">
    <text evidence="10">Belongs to the MurCDEF family. MurF subfamily.</text>
</comment>
<dbReference type="Pfam" id="PF01225">
    <property type="entry name" value="Mur_ligase"/>
    <property type="match status" value="1"/>
</dbReference>
<name>A0ABU7SC29_9ACTN</name>
<dbReference type="InterPro" id="IPR051046">
    <property type="entry name" value="MurCDEF_CellWall_CoF430Synth"/>
</dbReference>
<evidence type="ECO:0000259" key="14">
    <source>
        <dbReference type="Pfam" id="PF08245"/>
    </source>
</evidence>
<comment type="subcellular location">
    <subcellularLocation>
        <location evidence="10 11">Cytoplasm</location>
    </subcellularLocation>
</comment>
<reference evidence="15 16" key="1">
    <citation type="submission" date="2024-01" db="EMBL/GenBank/DDBJ databases">
        <title>Genome insights into Plantactinospora veratri sp. nov.</title>
        <authorList>
            <person name="Wang L."/>
        </authorList>
    </citation>
    <scope>NUCLEOTIDE SEQUENCE [LARGE SCALE GENOMIC DNA]</scope>
    <source>
        <strain evidence="15 16">NEAU-FHS4</strain>
    </source>
</reference>
<feature type="binding site" evidence="10">
    <location>
        <begin position="111"/>
        <end position="117"/>
    </location>
    <ligand>
        <name>ATP</name>
        <dbReference type="ChEBI" id="CHEBI:30616"/>
    </ligand>
</feature>
<dbReference type="Gene3D" id="3.40.1390.10">
    <property type="entry name" value="MurE/MurF, N-terminal domain"/>
    <property type="match status" value="1"/>
</dbReference>
<dbReference type="InterPro" id="IPR035911">
    <property type="entry name" value="MurE/MurF_N"/>
</dbReference>
<keyword evidence="9 10" id="KW-0961">Cell wall biogenesis/degradation</keyword>
<protein>
    <recommendedName>
        <fullName evidence="10 11">UDP-N-acetylmuramoyl-tripeptide--D-alanyl-D-alanine ligase</fullName>
        <ecNumber evidence="10 11">6.3.2.10</ecNumber>
    </recommendedName>
    <alternativeName>
        <fullName evidence="10">D-alanyl-D-alanine-adding enzyme</fullName>
    </alternativeName>
</protein>
<dbReference type="PANTHER" id="PTHR43024">
    <property type="entry name" value="UDP-N-ACETYLMURAMOYL-TRIPEPTIDE--D-ALANYL-D-ALANINE LIGASE"/>
    <property type="match status" value="1"/>
</dbReference>
<keyword evidence="16" id="KW-1185">Reference proteome</keyword>
<accession>A0ABU7SC29</accession>
<dbReference type="SUPFAM" id="SSF53244">
    <property type="entry name" value="MurD-like peptide ligases, peptide-binding domain"/>
    <property type="match status" value="1"/>
</dbReference>
<dbReference type="Pfam" id="PF08245">
    <property type="entry name" value="Mur_ligase_M"/>
    <property type="match status" value="1"/>
</dbReference>
<dbReference type="InterPro" id="IPR004101">
    <property type="entry name" value="Mur_ligase_C"/>
</dbReference>
<dbReference type="EMBL" id="JAZGQL010000007">
    <property type="protein sequence ID" value="MEE6307334.1"/>
    <property type="molecule type" value="Genomic_DNA"/>
</dbReference>
<evidence type="ECO:0000256" key="8">
    <source>
        <dbReference type="ARBA" id="ARBA00023306"/>
    </source>
</evidence>
<comment type="pathway">
    <text evidence="10 11">Cell wall biogenesis; peptidoglycan biosynthesis.</text>
</comment>
<dbReference type="SUPFAM" id="SSF63418">
    <property type="entry name" value="MurE/MurF N-terminal domain"/>
    <property type="match status" value="1"/>
</dbReference>
<dbReference type="InterPro" id="IPR005863">
    <property type="entry name" value="UDP-N-AcMur_synth"/>
</dbReference>
<dbReference type="SUPFAM" id="SSF53623">
    <property type="entry name" value="MurD-like peptide ligases, catalytic domain"/>
    <property type="match status" value="1"/>
</dbReference>
<evidence type="ECO:0000313" key="15">
    <source>
        <dbReference type="EMBL" id="MEE6307334.1"/>
    </source>
</evidence>
<evidence type="ECO:0000256" key="11">
    <source>
        <dbReference type="RuleBase" id="RU004136"/>
    </source>
</evidence>
<evidence type="ECO:0000256" key="4">
    <source>
        <dbReference type="ARBA" id="ARBA00022741"/>
    </source>
</evidence>
<evidence type="ECO:0000256" key="7">
    <source>
        <dbReference type="ARBA" id="ARBA00022984"/>
    </source>
</evidence>
<dbReference type="RefSeq" id="WP_331207647.1">
    <property type="nucleotide sequence ID" value="NZ_JAZGQL010000007.1"/>
</dbReference>
<keyword evidence="2 10" id="KW-0436">Ligase</keyword>
<feature type="domain" description="Mur ligase C-terminal" evidence="13">
    <location>
        <begin position="319"/>
        <end position="446"/>
    </location>
</feature>
<dbReference type="Gene3D" id="3.90.190.20">
    <property type="entry name" value="Mur ligase, C-terminal domain"/>
    <property type="match status" value="1"/>
</dbReference>
<dbReference type="InterPro" id="IPR036615">
    <property type="entry name" value="Mur_ligase_C_dom_sf"/>
</dbReference>
<organism evidence="15 16">
    <name type="scientific">Plantactinospora veratri</name>
    <dbReference type="NCBI Taxonomy" id="1436122"/>
    <lineage>
        <taxon>Bacteria</taxon>
        <taxon>Bacillati</taxon>
        <taxon>Actinomycetota</taxon>
        <taxon>Actinomycetes</taxon>
        <taxon>Micromonosporales</taxon>
        <taxon>Micromonosporaceae</taxon>
        <taxon>Plantactinospora</taxon>
    </lineage>
</organism>
<dbReference type="Gene3D" id="3.40.1190.10">
    <property type="entry name" value="Mur-like, catalytic domain"/>
    <property type="match status" value="1"/>
</dbReference>
<evidence type="ECO:0000256" key="9">
    <source>
        <dbReference type="ARBA" id="ARBA00023316"/>
    </source>
</evidence>
<dbReference type="Proteomes" id="UP001339911">
    <property type="component" value="Unassembled WGS sequence"/>
</dbReference>
<keyword evidence="1 10" id="KW-0963">Cytoplasm</keyword>
<evidence type="ECO:0000259" key="13">
    <source>
        <dbReference type="Pfam" id="PF02875"/>
    </source>
</evidence>
<evidence type="ECO:0000256" key="1">
    <source>
        <dbReference type="ARBA" id="ARBA00022490"/>
    </source>
</evidence>
<dbReference type="EC" id="6.3.2.10" evidence="10 11"/>
<keyword evidence="5 10" id="KW-0067">ATP-binding</keyword>
<dbReference type="PANTHER" id="PTHR43024:SF1">
    <property type="entry name" value="UDP-N-ACETYLMURAMOYL-TRIPEPTIDE--D-ALANYL-D-ALANINE LIGASE"/>
    <property type="match status" value="1"/>
</dbReference>
<keyword evidence="3 10" id="KW-0132">Cell division</keyword>
<keyword evidence="4 10" id="KW-0547">Nucleotide-binding</keyword>
<gene>
    <name evidence="10 15" type="primary">murF</name>
    <name evidence="15" type="ORF">V1634_10910</name>
</gene>
<comment type="caution">
    <text evidence="15">The sequence shown here is derived from an EMBL/GenBank/DDBJ whole genome shotgun (WGS) entry which is preliminary data.</text>
</comment>
<dbReference type="InterPro" id="IPR000713">
    <property type="entry name" value="Mur_ligase_N"/>
</dbReference>
<proteinExistence type="inferred from homology"/>